<evidence type="ECO:0000256" key="3">
    <source>
        <dbReference type="ARBA" id="ARBA00023163"/>
    </source>
</evidence>
<dbReference type="SUPFAM" id="SSF53822">
    <property type="entry name" value="Periplasmic binding protein-like I"/>
    <property type="match status" value="1"/>
</dbReference>
<dbReference type="GO" id="GO:0000976">
    <property type="term" value="F:transcription cis-regulatory region binding"/>
    <property type="evidence" value="ECO:0007669"/>
    <property type="project" value="TreeGrafter"/>
</dbReference>
<dbReference type="Gene3D" id="1.10.10.10">
    <property type="entry name" value="Winged helix-like DNA-binding domain superfamily/Winged helix DNA-binding domain"/>
    <property type="match status" value="1"/>
</dbReference>
<evidence type="ECO:0000256" key="2">
    <source>
        <dbReference type="ARBA" id="ARBA00023125"/>
    </source>
</evidence>
<reference evidence="5 6" key="1">
    <citation type="submission" date="2019-08" db="EMBL/GenBank/DDBJ databases">
        <title>In-depth cultivation of the pig gut microbiome towards novel bacterial diversity and tailored functional studies.</title>
        <authorList>
            <person name="Wylensek D."/>
            <person name="Hitch T.C.A."/>
            <person name="Clavel T."/>
        </authorList>
    </citation>
    <scope>NUCLEOTIDE SEQUENCE [LARGE SCALE GENOMIC DNA]</scope>
    <source>
        <strain evidence="5 6">BBE-744-WT-12</strain>
    </source>
</reference>
<dbReference type="EMBL" id="VUNS01000038">
    <property type="protein sequence ID" value="MST99483.1"/>
    <property type="molecule type" value="Genomic_DNA"/>
</dbReference>
<dbReference type="Pfam" id="PF13377">
    <property type="entry name" value="Peripla_BP_3"/>
    <property type="match status" value="1"/>
</dbReference>
<sequence length="382" mass="41857">MADNGEKRMSNTMLNKAETLYEQLRTEIGKRKNGERFYSVRGIMKRYTVSQSVVDRTLLLLRNEGLLTTTPGSGMFVCASGLEDGMQEAETVRQEVLLLVPRWPSTDIDTLTARAEAINTGDSKWHIRIEAFDYVNTIPRNFDGALRRAAGMIIRSASGNFQQADLNALSHYCSIKPTIVLGHPLEGLKTGCAGLDSYFASGLAMHHLMKHGHRRIGLLVSEPHTRGIRERVRGVHGFAKLLGMQVDVIDCCVVSGEVAMTKTYKRFLDVLQEGFRFTALLGVSGESIQGAVNACHNYKLRIPEDLSVVAISGENLTAISSPPLDTVAADVGGQLDAALLMIDRIAASRENHAPEEVFLQTELIKRGSVLDITNVTTSSGEK</sequence>
<accession>A0A844G8H4</accession>
<comment type="caution">
    <text evidence="5">The sequence shown here is derived from an EMBL/GenBank/DDBJ whole genome shotgun (WGS) entry which is preliminary data.</text>
</comment>
<dbReference type="CDD" id="cd06267">
    <property type="entry name" value="PBP1_LacI_sugar_binding-like"/>
    <property type="match status" value="1"/>
</dbReference>
<dbReference type="AlphaFoldDB" id="A0A844G8H4"/>
<keyword evidence="1" id="KW-0805">Transcription regulation</keyword>
<evidence type="ECO:0000259" key="4">
    <source>
        <dbReference type="Pfam" id="PF13377"/>
    </source>
</evidence>
<dbReference type="Gene3D" id="3.40.50.2300">
    <property type="match status" value="1"/>
</dbReference>
<protein>
    <submittedName>
        <fullName evidence="5">LacI family transcriptional regulator</fullName>
    </submittedName>
</protein>
<proteinExistence type="predicted"/>
<name>A0A844G8H4_9BACT</name>
<dbReference type="Proteomes" id="UP000435649">
    <property type="component" value="Unassembled WGS sequence"/>
</dbReference>
<dbReference type="InterPro" id="IPR028082">
    <property type="entry name" value="Peripla_BP_I"/>
</dbReference>
<keyword evidence="3" id="KW-0804">Transcription</keyword>
<dbReference type="PANTHER" id="PTHR30146:SF153">
    <property type="entry name" value="LACTOSE OPERON REPRESSOR"/>
    <property type="match status" value="1"/>
</dbReference>
<keyword evidence="2" id="KW-0238">DNA-binding</keyword>
<organism evidence="5 6">
    <name type="scientific">Victivallis lenta</name>
    <dbReference type="NCBI Taxonomy" id="2606640"/>
    <lineage>
        <taxon>Bacteria</taxon>
        <taxon>Pseudomonadati</taxon>
        <taxon>Lentisphaerota</taxon>
        <taxon>Lentisphaeria</taxon>
        <taxon>Victivallales</taxon>
        <taxon>Victivallaceae</taxon>
        <taxon>Victivallis</taxon>
    </lineage>
</organism>
<evidence type="ECO:0000313" key="6">
    <source>
        <dbReference type="Proteomes" id="UP000435649"/>
    </source>
</evidence>
<dbReference type="PANTHER" id="PTHR30146">
    <property type="entry name" value="LACI-RELATED TRANSCRIPTIONAL REPRESSOR"/>
    <property type="match status" value="1"/>
</dbReference>
<keyword evidence="6" id="KW-1185">Reference proteome</keyword>
<dbReference type="InterPro" id="IPR036388">
    <property type="entry name" value="WH-like_DNA-bd_sf"/>
</dbReference>
<gene>
    <name evidence="5" type="ORF">FYJ85_20865</name>
</gene>
<dbReference type="InterPro" id="IPR036390">
    <property type="entry name" value="WH_DNA-bd_sf"/>
</dbReference>
<dbReference type="GO" id="GO:0003700">
    <property type="term" value="F:DNA-binding transcription factor activity"/>
    <property type="evidence" value="ECO:0007669"/>
    <property type="project" value="TreeGrafter"/>
</dbReference>
<evidence type="ECO:0000313" key="5">
    <source>
        <dbReference type="EMBL" id="MST99483.1"/>
    </source>
</evidence>
<feature type="domain" description="Transcriptional regulator LacI/GalR-like sensor" evidence="4">
    <location>
        <begin position="206"/>
        <end position="369"/>
    </location>
</feature>
<dbReference type="InterPro" id="IPR046335">
    <property type="entry name" value="LacI/GalR-like_sensor"/>
</dbReference>
<dbReference type="SUPFAM" id="SSF46785">
    <property type="entry name" value="Winged helix' DNA-binding domain"/>
    <property type="match status" value="1"/>
</dbReference>
<evidence type="ECO:0000256" key="1">
    <source>
        <dbReference type="ARBA" id="ARBA00023015"/>
    </source>
</evidence>